<dbReference type="EMBL" id="BMVP01000014">
    <property type="protein sequence ID" value="GHB76425.1"/>
    <property type="molecule type" value="Genomic_DNA"/>
</dbReference>
<feature type="compositionally biased region" description="Polar residues" evidence="1">
    <location>
        <begin position="1"/>
        <end position="10"/>
    </location>
</feature>
<evidence type="ECO:0000313" key="3">
    <source>
        <dbReference type="Proteomes" id="UP000642673"/>
    </source>
</evidence>
<comment type="caution">
    <text evidence="2">The sequence shown here is derived from an EMBL/GenBank/DDBJ whole genome shotgun (WGS) entry which is preliminary data.</text>
</comment>
<proteinExistence type="predicted"/>
<protein>
    <submittedName>
        <fullName evidence="2">Uncharacterized protein</fullName>
    </submittedName>
</protein>
<organism evidence="2 3">
    <name type="scientific">Streptomyces cirratus</name>
    <dbReference type="NCBI Taxonomy" id="68187"/>
    <lineage>
        <taxon>Bacteria</taxon>
        <taxon>Bacillati</taxon>
        <taxon>Actinomycetota</taxon>
        <taxon>Actinomycetes</taxon>
        <taxon>Kitasatosporales</taxon>
        <taxon>Streptomycetaceae</taxon>
        <taxon>Streptomyces</taxon>
    </lineage>
</organism>
<accession>A0ABQ3F4J0</accession>
<dbReference type="Proteomes" id="UP000642673">
    <property type="component" value="Unassembled WGS sequence"/>
</dbReference>
<evidence type="ECO:0000313" key="2">
    <source>
        <dbReference type="EMBL" id="GHB76425.1"/>
    </source>
</evidence>
<reference evidence="3" key="1">
    <citation type="journal article" date="2019" name="Int. J. Syst. Evol. Microbiol.">
        <title>The Global Catalogue of Microorganisms (GCM) 10K type strain sequencing project: providing services to taxonomists for standard genome sequencing and annotation.</title>
        <authorList>
            <consortium name="The Broad Institute Genomics Platform"/>
            <consortium name="The Broad Institute Genome Sequencing Center for Infectious Disease"/>
            <person name="Wu L."/>
            <person name="Ma J."/>
        </authorList>
    </citation>
    <scope>NUCLEOTIDE SEQUENCE [LARGE SCALE GENOMIC DNA]</scope>
    <source>
        <strain evidence="3">JCM 4738</strain>
    </source>
</reference>
<feature type="region of interest" description="Disordered" evidence="1">
    <location>
        <begin position="1"/>
        <end position="40"/>
    </location>
</feature>
<sequence>MPTVDTSISTPMMRMKGAAPGMKKKTTEEPMPSIGRSCISMPSCCPRGSSGGASSLTSSVGTSGGSDLGGRFTTIWLTGASIPRKRMDVTTGALNSRAWPGEVILLAYSPS</sequence>
<gene>
    <name evidence="2" type="ORF">GCM10010347_53480</name>
</gene>
<evidence type="ECO:0000256" key="1">
    <source>
        <dbReference type="SAM" id="MobiDB-lite"/>
    </source>
</evidence>
<name>A0ABQ3F4J0_9ACTN</name>
<keyword evidence="3" id="KW-1185">Reference proteome</keyword>